<keyword evidence="1" id="KW-0812">Transmembrane</keyword>
<evidence type="ECO:0000313" key="2">
    <source>
        <dbReference type="EMBL" id="QDU79650.1"/>
    </source>
</evidence>
<proteinExistence type="predicted"/>
<keyword evidence="1" id="KW-1133">Transmembrane helix</keyword>
<keyword evidence="3" id="KW-1185">Reference proteome</keyword>
<protein>
    <submittedName>
        <fullName evidence="2">Uncharacterized protein</fullName>
    </submittedName>
</protein>
<evidence type="ECO:0000313" key="3">
    <source>
        <dbReference type="Proteomes" id="UP000317178"/>
    </source>
</evidence>
<feature type="transmembrane region" description="Helical" evidence="1">
    <location>
        <begin position="89"/>
        <end position="108"/>
    </location>
</feature>
<organism evidence="2 3">
    <name type="scientific">Polystyrenella longa</name>
    <dbReference type="NCBI Taxonomy" id="2528007"/>
    <lineage>
        <taxon>Bacteria</taxon>
        <taxon>Pseudomonadati</taxon>
        <taxon>Planctomycetota</taxon>
        <taxon>Planctomycetia</taxon>
        <taxon>Planctomycetales</taxon>
        <taxon>Planctomycetaceae</taxon>
        <taxon>Polystyrenella</taxon>
    </lineage>
</organism>
<accession>A0A518CKA0</accession>
<evidence type="ECO:0000256" key="1">
    <source>
        <dbReference type="SAM" id="Phobius"/>
    </source>
</evidence>
<dbReference type="AlphaFoldDB" id="A0A518CKA0"/>
<dbReference type="EMBL" id="CP036281">
    <property type="protein sequence ID" value="QDU79650.1"/>
    <property type="molecule type" value="Genomic_DNA"/>
</dbReference>
<reference evidence="2 3" key="1">
    <citation type="submission" date="2019-02" db="EMBL/GenBank/DDBJ databases">
        <title>Deep-cultivation of Planctomycetes and their phenomic and genomic characterization uncovers novel biology.</title>
        <authorList>
            <person name="Wiegand S."/>
            <person name="Jogler M."/>
            <person name="Boedeker C."/>
            <person name="Pinto D."/>
            <person name="Vollmers J."/>
            <person name="Rivas-Marin E."/>
            <person name="Kohn T."/>
            <person name="Peeters S.H."/>
            <person name="Heuer A."/>
            <person name="Rast P."/>
            <person name="Oberbeckmann S."/>
            <person name="Bunk B."/>
            <person name="Jeske O."/>
            <person name="Meyerdierks A."/>
            <person name="Storesund J.E."/>
            <person name="Kallscheuer N."/>
            <person name="Luecker S."/>
            <person name="Lage O.M."/>
            <person name="Pohl T."/>
            <person name="Merkel B.J."/>
            <person name="Hornburger P."/>
            <person name="Mueller R.-W."/>
            <person name="Bruemmer F."/>
            <person name="Labrenz M."/>
            <person name="Spormann A.M."/>
            <person name="Op den Camp H."/>
            <person name="Overmann J."/>
            <person name="Amann R."/>
            <person name="Jetten M.S.M."/>
            <person name="Mascher T."/>
            <person name="Medema M.H."/>
            <person name="Devos D.P."/>
            <person name="Kaster A.-K."/>
            <person name="Ovreas L."/>
            <person name="Rohde M."/>
            <person name="Galperin M.Y."/>
            <person name="Jogler C."/>
        </authorList>
    </citation>
    <scope>NUCLEOTIDE SEQUENCE [LARGE SCALE GENOMIC DNA]</scope>
    <source>
        <strain evidence="2 3">Pla110</strain>
    </source>
</reference>
<dbReference type="Proteomes" id="UP000317178">
    <property type="component" value="Chromosome"/>
</dbReference>
<sequence length="145" mass="15861">MFALKIDISPKSRLCADTDRNRLGSVSQIRKNSLRGSRTPSPGIRLAALAINENTCVLFSTRQNCLYDSSFNHNTCSKWTLLHSPTSSILIMATFLIMATLLVFFGVVKPTSSLYTSSSCLISNSQCSEILLNTTIGSKFLGNAF</sequence>
<keyword evidence="1" id="KW-0472">Membrane</keyword>
<gene>
    <name evidence="2" type="ORF">Pla110_13610</name>
</gene>
<dbReference type="KEGG" id="plon:Pla110_13610"/>
<name>A0A518CKA0_9PLAN</name>